<dbReference type="GO" id="GO:0046872">
    <property type="term" value="F:metal ion binding"/>
    <property type="evidence" value="ECO:0007669"/>
    <property type="project" value="UniProtKB-KW"/>
</dbReference>
<dbReference type="InterPro" id="IPR005019">
    <property type="entry name" value="Adenine_glyco"/>
</dbReference>
<dbReference type="InterPro" id="IPR011257">
    <property type="entry name" value="DNA_glycosylase"/>
</dbReference>
<keyword evidence="1" id="KW-0479">Metal-binding</keyword>
<evidence type="ECO:0000256" key="1">
    <source>
        <dbReference type="PIRSR" id="PIRSR605019-1"/>
    </source>
</evidence>
<dbReference type="EMBL" id="JRNH01000021">
    <property type="protein sequence ID" value="KGF20164.1"/>
    <property type="molecule type" value="Genomic_DNA"/>
</dbReference>
<evidence type="ECO:0000313" key="3">
    <source>
        <dbReference type="Proteomes" id="UP000053528"/>
    </source>
</evidence>
<dbReference type="Pfam" id="PF03352">
    <property type="entry name" value="Adenine_glyco"/>
    <property type="match status" value="1"/>
</dbReference>
<name>A0A096AGS9_9MICC</name>
<protein>
    <submittedName>
        <fullName evidence="2">Uncharacterized protein</fullName>
    </submittedName>
</protein>
<dbReference type="GO" id="GO:0008725">
    <property type="term" value="F:DNA-3-methyladenine glycosylase activity"/>
    <property type="evidence" value="ECO:0007669"/>
    <property type="project" value="InterPro"/>
</dbReference>
<dbReference type="RefSeq" id="WP_035756397.1">
    <property type="nucleotide sequence ID" value="NZ_JRNH01000021.1"/>
</dbReference>
<proteinExistence type="predicted"/>
<organism evidence="2 3">
    <name type="scientific">Pseudoglutamicibacter albus DNF00011</name>
    <dbReference type="NCBI Taxonomy" id="1401063"/>
    <lineage>
        <taxon>Bacteria</taxon>
        <taxon>Bacillati</taxon>
        <taxon>Actinomycetota</taxon>
        <taxon>Actinomycetes</taxon>
        <taxon>Micrococcales</taxon>
        <taxon>Micrococcaceae</taxon>
        <taxon>Pseudoglutamicibacter</taxon>
    </lineage>
</organism>
<reference evidence="2 3" key="1">
    <citation type="submission" date="2014-07" db="EMBL/GenBank/DDBJ databases">
        <authorList>
            <person name="McCorrison J."/>
            <person name="Sanka R."/>
            <person name="Torralba M."/>
            <person name="Gillis M."/>
            <person name="Haft D.H."/>
            <person name="Methe B."/>
            <person name="Sutton G."/>
            <person name="Nelson K.E."/>
        </authorList>
    </citation>
    <scope>NUCLEOTIDE SEQUENCE [LARGE SCALE GENOMIC DNA]</scope>
    <source>
        <strain evidence="2 3">DNF00011</strain>
    </source>
</reference>
<dbReference type="SUPFAM" id="SSF48150">
    <property type="entry name" value="DNA-glycosylase"/>
    <property type="match status" value="1"/>
</dbReference>
<gene>
    <name evidence="2" type="ORF">HMPREF2128_06705</name>
</gene>
<dbReference type="Gene3D" id="1.10.340.30">
    <property type="entry name" value="Hypothetical protein, domain 2"/>
    <property type="match status" value="1"/>
</dbReference>
<dbReference type="GO" id="GO:0006284">
    <property type="term" value="P:base-excision repair"/>
    <property type="evidence" value="ECO:0007669"/>
    <property type="project" value="InterPro"/>
</dbReference>
<comment type="caution">
    <text evidence="2">The sequence shown here is derived from an EMBL/GenBank/DDBJ whole genome shotgun (WGS) entry which is preliminary data.</text>
</comment>
<evidence type="ECO:0000313" key="2">
    <source>
        <dbReference type="EMBL" id="KGF20164.1"/>
    </source>
</evidence>
<feature type="binding site" evidence="1">
    <location>
        <position position="47"/>
    </location>
    <ligand>
        <name>Zn(2+)</name>
        <dbReference type="ChEBI" id="CHEBI:29105"/>
    </ligand>
</feature>
<sequence>MTVAQIGEVLGVSRSMIYRALRGQGYRFVGPTTAFALMCAVGMVDAHVTSSHMRGVCGLRDADGQLTEEGRRFVDEVTAPATAP</sequence>
<dbReference type="AlphaFoldDB" id="A0A096AGS9"/>
<keyword evidence="1" id="KW-0862">Zinc</keyword>
<accession>A0A096AGS9</accession>
<dbReference type="Proteomes" id="UP000053528">
    <property type="component" value="Unassembled WGS sequence"/>
</dbReference>